<dbReference type="Proteomes" id="UP000594263">
    <property type="component" value="Unplaced"/>
</dbReference>
<feature type="compositionally biased region" description="Acidic residues" evidence="6">
    <location>
        <begin position="1805"/>
        <end position="1829"/>
    </location>
</feature>
<dbReference type="GO" id="GO:0005634">
    <property type="term" value="C:nucleus"/>
    <property type="evidence" value="ECO:0007669"/>
    <property type="project" value="UniProtKB-SubCell"/>
</dbReference>
<evidence type="ECO:0000256" key="2">
    <source>
        <dbReference type="ARBA" id="ARBA00004906"/>
    </source>
</evidence>
<dbReference type="InterPro" id="IPR006594">
    <property type="entry name" value="LisH"/>
</dbReference>
<dbReference type="InterPro" id="IPR033270">
    <property type="entry name" value="VPRBP/DCAF1"/>
</dbReference>
<feature type="compositionally biased region" description="Acidic residues" evidence="6">
    <location>
        <begin position="1771"/>
        <end position="1796"/>
    </location>
</feature>
<organism evidence="7 8">
    <name type="scientific">Kalanchoe fedtschenkoi</name>
    <name type="common">Lavender scallops</name>
    <name type="synonym">South American air plant</name>
    <dbReference type="NCBI Taxonomy" id="63787"/>
    <lineage>
        <taxon>Eukaryota</taxon>
        <taxon>Viridiplantae</taxon>
        <taxon>Streptophyta</taxon>
        <taxon>Embryophyta</taxon>
        <taxon>Tracheophyta</taxon>
        <taxon>Spermatophyta</taxon>
        <taxon>Magnoliopsida</taxon>
        <taxon>eudicotyledons</taxon>
        <taxon>Gunneridae</taxon>
        <taxon>Pentapetalae</taxon>
        <taxon>Saxifragales</taxon>
        <taxon>Crassulaceae</taxon>
        <taxon>Kalanchoe</taxon>
    </lineage>
</organism>
<evidence type="ECO:0000256" key="4">
    <source>
        <dbReference type="ARBA" id="ARBA00022786"/>
    </source>
</evidence>
<dbReference type="Gramene" id="Kaladp0048s0021.1.v1.1">
    <property type="protein sequence ID" value="Kaladp0048s0021.1.v1.1"/>
    <property type="gene ID" value="Kaladp0048s0021.v1.1"/>
</dbReference>
<evidence type="ECO:0000313" key="7">
    <source>
        <dbReference type="EnsemblPlants" id="Kaladp0048s0021.1.v1.1"/>
    </source>
</evidence>
<accession>A0A7N0TYB7</accession>
<dbReference type="OMA" id="ECSQDQA"/>
<dbReference type="PROSITE" id="PS50896">
    <property type="entry name" value="LISH"/>
    <property type="match status" value="1"/>
</dbReference>
<feature type="compositionally biased region" description="Basic and acidic residues" evidence="6">
    <location>
        <begin position="298"/>
        <end position="318"/>
    </location>
</feature>
<dbReference type="GO" id="GO:0016567">
    <property type="term" value="P:protein ubiquitination"/>
    <property type="evidence" value="ECO:0007669"/>
    <property type="project" value="UniProtKB-UniPathway"/>
</dbReference>
<dbReference type="SUPFAM" id="SSF50978">
    <property type="entry name" value="WD40 repeat-like"/>
    <property type="match status" value="1"/>
</dbReference>
<feature type="compositionally biased region" description="Basic and acidic residues" evidence="6">
    <location>
        <begin position="1256"/>
        <end position="1266"/>
    </location>
</feature>
<keyword evidence="5" id="KW-0539">Nucleus</keyword>
<evidence type="ECO:0000256" key="3">
    <source>
        <dbReference type="ARBA" id="ARBA00008845"/>
    </source>
</evidence>
<dbReference type="EnsemblPlants" id="Kaladp0048s0021.1.v1.1">
    <property type="protein sequence ID" value="Kaladp0048s0021.1.v1.1"/>
    <property type="gene ID" value="Kaladp0048s0021.v1.1"/>
</dbReference>
<evidence type="ECO:0000256" key="6">
    <source>
        <dbReference type="SAM" id="MobiDB-lite"/>
    </source>
</evidence>
<protein>
    <recommendedName>
        <fullName evidence="9">LisH domain-containing protein</fullName>
    </recommendedName>
</protein>
<comment type="pathway">
    <text evidence="2">Protein modification; protein ubiquitination.</text>
</comment>
<dbReference type="InterPro" id="IPR036322">
    <property type="entry name" value="WD40_repeat_dom_sf"/>
</dbReference>
<keyword evidence="8" id="KW-1185">Reference proteome</keyword>
<feature type="compositionally biased region" description="Polar residues" evidence="6">
    <location>
        <begin position="1241"/>
        <end position="1255"/>
    </location>
</feature>
<feature type="compositionally biased region" description="Polar residues" evidence="6">
    <location>
        <begin position="904"/>
        <end position="915"/>
    </location>
</feature>
<evidence type="ECO:0008006" key="9">
    <source>
        <dbReference type="Google" id="ProtNLM"/>
    </source>
</evidence>
<evidence type="ECO:0000256" key="5">
    <source>
        <dbReference type="ARBA" id="ARBA00023242"/>
    </source>
</evidence>
<keyword evidence="4" id="KW-0833">Ubl conjugation pathway</keyword>
<dbReference type="SMART" id="SM00667">
    <property type="entry name" value="LisH"/>
    <property type="match status" value="1"/>
</dbReference>
<dbReference type="PANTHER" id="PTHR13129">
    <property type="entry name" value="VPRBP PROTEIN-RELATED"/>
    <property type="match status" value="1"/>
</dbReference>
<dbReference type="GO" id="GO:0080008">
    <property type="term" value="C:Cul4-RING E3 ubiquitin ligase complex"/>
    <property type="evidence" value="ECO:0007669"/>
    <property type="project" value="TreeGrafter"/>
</dbReference>
<evidence type="ECO:0000313" key="8">
    <source>
        <dbReference type="Proteomes" id="UP000594263"/>
    </source>
</evidence>
<dbReference type="Gene3D" id="2.130.10.10">
    <property type="entry name" value="YVTN repeat-like/Quinoprotein amine dehydrogenase"/>
    <property type="match status" value="1"/>
</dbReference>
<sequence>MDDGPAAGEEVEASQATPQEGGVEDEIGGGGGGDGSNLVVEKSQKLIDRITSTADRPNAKLIHALASILEKEEAKYMEETGQASIATAPLSHTVGQLGALLRDNDEFFELISSKFLTERQYSTSVKAATVRLLISCSQTWMFPHIFEESVVENIKGWVMDDSDTAQDDDDCNWTEFFGRKMPTNAELLKTYSTGLLVVCLAGDGGQAIEDVLTSGLPAKLMHYLRNRVLRDSNLNSKLLERDNVPGENDLRTSRRFIDEQRSKRGDVESVDGHGCQLRDTCNVIADASELKMDVDNRRSGKELRKGKNDDMIIHEHGEGPSSRSKLVPGESTEKGRIKEVSKETEQVSSSSTAKTYAGHVRSTRDRKFFQNSGLVKKDKKNLIPDVGVQDNFECFQDCRVGSRDISDMVIKAVKAAAAEARDAKAPEDAVKAAVDAAAEVVRTAALEEFEKSNDEEAAAMAASEAAFTIIDAANVVEVSRRSYSSKVSDINITEPDIKELIEDLFIRDSDDLAKLREKFSIQCLEVLGEYVEVLGPVVHEKGVDVCIELLLRCSMPNAAATYSGLLPDVLKLICALCAHRKFAAMFVDRDGIQKLLAVARVDQTLVDVSSCLFTIGSLQGIMERVCALPSEVVHQVVRLALELLECSQDQARKNAALFFNAAFVFQAILDSFDSQDGLQKLLGLLHDAAFVRSGTNSGAVGLSGAFRNNRAPPEVLTSSEKQIAFHTCVALRQYFRAHLLLLVESVRPTKINRTTARNALNIRAPNKPLDISNEAMDAVFIQLQKDRKLGSAFVRAKWPAVERFLSFGGHNIMLELCQAPSDERYLHDLVQYALGVLHIVTLVPYSRKLIVNASLSNDRVGIAVILDAANIVNWVEAEIIESALCVLVNLVCPPPSISNKPALASQSQQSTSVHNLSAAAVESRERNAEKNSSSQLERNADILADRGGPQTPASGLVGDRRISLGSGAGGAGLAAQLEQGYRQARESVRANNGIKFLLLLLQPRAVVPPASLDCVRALACRVLLGLARDDAIAHILTKLQVGKKLSELIRDVGNQAPGTEQGRWQAELTKAAIELITIVTNSGRSSNVVANDAATPTLRRIERAAIAAATPISYEPRELFLLMHEHLVTSGLDATAATLLKEAQLKPLPSLAAPSSLSQYICTSETPPTQLQWPCGRAPSGFLADKTKVVEDDDSSIKYDSAVSCKKRSIVFSSSLSFRKNQPGSYVKNIPSESKAFGSSRHASNPEISPASPSVSKKDNEDKESQFKTPLTLPMKRKLSETGGSSFGSFGKRLNTGDHGIHSPVFVTPNTARKSSLSSHVLGLTIPGPNSRCHQVRTGGGLHTSDNHQSISGQMTPLSSRHFADAHLGNGERFTLDSIMLQHLKNQHRQCPAPITTVPPLSLLHPHVCPEPRQSLDAPLNVTARLERREFQGAYGDFCGNRRDRQFIYSRFRPWRTCRDDLGDLLTCITFLGDSYRFAVGTHNGELKIFDTSSSNVIESSTHHQANLTHLESHLHNGTQLVLSSTPRDVCLWDASSIIEPQKQFGGCKAARFSNLGSDFAALSADQSRREILLYDIQTSELKKNFVDTVVGSSNKRHGHSFIHFSPDDSMLLWNGTMWDLRSSNLIKRFEQLTDYGGGGFHPAGNEVIINSEVWDIRNFKLLRSVPSLDQTVITFNPSGNVIYAILRRNLEDITSATNNRRVKDPLFAAFRTVDAVNYSDIATVPVDRCVLDFAAEPTDSVVGLVTMDDQDEMFSSARIYEIGRRRPMDDDSDPDDDADTDEEESDSDEDVDNEDPVLGPSLLDEADGMSEDDSLGDIEEEDAADDVDLWGVVSSGGEDDMDSESDDDSFRNSDDDSDGGFGF</sequence>
<dbReference type="UniPathway" id="UPA00143"/>
<name>A0A7N0TYB7_KALFE</name>
<evidence type="ECO:0000256" key="1">
    <source>
        <dbReference type="ARBA" id="ARBA00004123"/>
    </source>
</evidence>
<feature type="region of interest" description="Disordered" evidence="6">
    <location>
        <begin position="298"/>
        <end position="335"/>
    </location>
</feature>
<dbReference type="PANTHER" id="PTHR13129:SF4">
    <property type="entry name" value="DDB1- AND CUL4-ASSOCIATED FACTOR 1"/>
    <property type="match status" value="1"/>
</dbReference>
<feature type="region of interest" description="Disordered" evidence="6">
    <location>
        <begin position="1760"/>
        <end position="1864"/>
    </location>
</feature>
<dbReference type="InterPro" id="IPR015943">
    <property type="entry name" value="WD40/YVTN_repeat-like_dom_sf"/>
</dbReference>
<feature type="region of interest" description="Disordered" evidence="6">
    <location>
        <begin position="1"/>
        <end position="35"/>
    </location>
</feature>
<feature type="region of interest" description="Disordered" evidence="6">
    <location>
        <begin position="1219"/>
        <end position="1271"/>
    </location>
</feature>
<feature type="compositionally biased region" description="Acidic residues" evidence="6">
    <location>
        <begin position="1838"/>
        <end position="1848"/>
    </location>
</feature>
<comment type="similarity">
    <text evidence="3">Belongs to the VPRBP/DCAF1 family.</text>
</comment>
<proteinExistence type="inferred from homology"/>
<comment type="subcellular location">
    <subcellularLocation>
        <location evidence="1">Nucleus</location>
    </subcellularLocation>
</comment>
<reference evidence="7" key="1">
    <citation type="submission" date="2021-01" db="UniProtKB">
        <authorList>
            <consortium name="EnsemblPlants"/>
        </authorList>
    </citation>
    <scope>IDENTIFICATION</scope>
</reference>
<feature type="region of interest" description="Disordered" evidence="6">
    <location>
        <begin position="901"/>
        <end position="937"/>
    </location>
</feature>